<dbReference type="Pfam" id="PF02472">
    <property type="entry name" value="ExbD"/>
    <property type="match status" value="1"/>
</dbReference>
<name>A0ABQ6LTU7_9RHOB</name>
<keyword evidence="5 8" id="KW-1133">Transmembrane helix</keyword>
<dbReference type="EMBL" id="BSYI01000071">
    <property type="protein sequence ID" value="GMG85523.1"/>
    <property type="molecule type" value="Genomic_DNA"/>
</dbReference>
<feature type="transmembrane region" description="Helical" evidence="8">
    <location>
        <begin position="12"/>
        <end position="32"/>
    </location>
</feature>
<proteinExistence type="inferred from homology"/>
<accession>A0ABQ6LTU7</accession>
<keyword evidence="7" id="KW-0813">Transport</keyword>
<evidence type="ECO:0000256" key="6">
    <source>
        <dbReference type="ARBA" id="ARBA00023136"/>
    </source>
</evidence>
<dbReference type="InterPro" id="IPR003400">
    <property type="entry name" value="ExbD"/>
</dbReference>
<evidence type="ECO:0000256" key="4">
    <source>
        <dbReference type="ARBA" id="ARBA00022692"/>
    </source>
</evidence>
<gene>
    <name evidence="9" type="ORF">LNKW23_47450</name>
</gene>
<protein>
    <recommendedName>
        <fullName evidence="11">Biopolymer transporter ExbD</fullName>
    </recommendedName>
</protein>
<evidence type="ECO:0008006" key="11">
    <source>
        <dbReference type="Google" id="ProtNLM"/>
    </source>
</evidence>
<keyword evidence="4 7" id="KW-0812">Transmembrane</keyword>
<dbReference type="RefSeq" id="WP_285674899.1">
    <property type="nucleotide sequence ID" value="NZ_BSYI01000071.1"/>
</dbReference>
<comment type="subcellular location">
    <subcellularLocation>
        <location evidence="1">Cell membrane</location>
        <topology evidence="1">Single-pass membrane protein</topology>
    </subcellularLocation>
    <subcellularLocation>
        <location evidence="7">Cell membrane</location>
        <topology evidence="7">Single-pass type II membrane protein</topology>
    </subcellularLocation>
</comment>
<evidence type="ECO:0000256" key="1">
    <source>
        <dbReference type="ARBA" id="ARBA00004162"/>
    </source>
</evidence>
<dbReference type="Proteomes" id="UP001239909">
    <property type="component" value="Unassembled WGS sequence"/>
</dbReference>
<evidence type="ECO:0000256" key="3">
    <source>
        <dbReference type="ARBA" id="ARBA00022475"/>
    </source>
</evidence>
<keyword evidence="7" id="KW-0653">Protein transport</keyword>
<evidence type="ECO:0000256" key="5">
    <source>
        <dbReference type="ARBA" id="ARBA00022989"/>
    </source>
</evidence>
<evidence type="ECO:0000256" key="2">
    <source>
        <dbReference type="ARBA" id="ARBA00005811"/>
    </source>
</evidence>
<keyword evidence="3" id="KW-1003">Cell membrane</keyword>
<comment type="similarity">
    <text evidence="2 7">Belongs to the ExbD/TolR family.</text>
</comment>
<keyword evidence="6 8" id="KW-0472">Membrane</keyword>
<organism evidence="9 10">
    <name type="scientific">Paralimibaculum aggregatum</name>
    <dbReference type="NCBI Taxonomy" id="3036245"/>
    <lineage>
        <taxon>Bacteria</taxon>
        <taxon>Pseudomonadati</taxon>
        <taxon>Pseudomonadota</taxon>
        <taxon>Alphaproteobacteria</taxon>
        <taxon>Rhodobacterales</taxon>
        <taxon>Paracoccaceae</taxon>
        <taxon>Paralimibaculum</taxon>
    </lineage>
</organism>
<evidence type="ECO:0000256" key="8">
    <source>
        <dbReference type="SAM" id="Phobius"/>
    </source>
</evidence>
<evidence type="ECO:0000313" key="9">
    <source>
        <dbReference type="EMBL" id="GMG85523.1"/>
    </source>
</evidence>
<keyword evidence="10" id="KW-1185">Reference proteome</keyword>
<evidence type="ECO:0000256" key="7">
    <source>
        <dbReference type="RuleBase" id="RU003879"/>
    </source>
</evidence>
<evidence type="ECO:0000313" key="10">
    <source>
        <dbReference type="Proteomes" id="UP001239909"/>
    </source>
</evidence>
<comment type="caution">
    <text evidence="9">The sequence shown here is derived from an EMBL/GenBank/DDBJ whole genome shotgun (WGS) entry which is preliminary data.</text>
</comment>
<reference evidence="9 10" key="1">
    <citation type="submission" date="2023-04" db="EMBL/GenBank/DDBJ databases">
        <title>Marinoamorphus aggregata gen. nov., sp. Nov., isolate from tissue of brittle star Ophioplocus japonicus.</title>
        <authorList>
            <person name="Kawano K."/>
            <person name="Sawayama S."/>
            <person name="Nakagawa S."/>
        </authorList>
    </citation>
    <scope>NUCLEOTIDE SEQUENCE [LARGE SCALE GENOMIC DNA]</scope>
    <source>
        <strain evidence="9 10">NKW23</strain>
    </source>
</reference>
<sequence length="130" mass="14051">MKLKRAEKRAPSETIVALIDVIFFLLVFFMLVGRMDATAPFEVFPPIATLGTPMPKGGTTVSVSADGRLAVDGVERTEADLLRVLESAGPGFIRVNAHADAELRHLLPLVARLEALELGEVMLVVTPNSR</sequence>